<evidence type="ECO:0000313" key="4">
    <source>
        <dbReference type="EMBL" id="WFF40429.1"/>
    </source>
</evidence>
<keyword evidence="5" id="KW-1185">Reference proteome</keyword>
<evidence type="ECO:0000256" key="2">
    <source>
        <dbReference type="ARBA" id="ARBA00023172"/>
    </source>
</evidence>
<proteinExistence type="predicted"/>
<sequence>MSKPARRGRRRGHNPNIPQHIDQTKLPDNVYYDHRGRGNWYTLSRNEAGRRVRNNIASARATLAELHQVMAERNNPAHGTLSALSDRYVKSDQYQRLSAKTKQHYDYGRATIEGFPTKAGRLGQLDPSRFSPGLIQRVIDAIAQDGKPAKANAALSYLRILFRWGMNRDYCATNPASGVEPAKTLNRRPIPERTTLARLTAFCQQRGAIRPTAAGSVAAYLWPLIEITYLCRLRAIETITLTDANALESGLLTNRRKGSRDNIVAWTPRLRAAWDAATAYRASVWEKRGRATPLLPASRPLFVSRSGDALNRHTLNSAWARMTDRALADGIITEEERFGLHALKRRGITDTQGNRHDRQEASGHRSRQVFDLYDFSMPIVRPSQD</sequence>
<accession>A0ABY8FC82</accession>
<evidence type="ECO:0000313" key="5">
    <source>
        <dbReference type="Proteomes" id="UP001321526"/>
    </source>
</evidence>
<dbReference type="InterPro" id="IPR010998">
    <property type="entry name" value="Integrase_recombinase_N"/>
</dbReference>
<feature type="region of interest" description="Disordered" evidence="3">
    <location>
        <begin position="1"/>
        <end position="23"/>
    </location>
</feature>
<evidence type="ECO:0000256" key="1">
    <source>
        <dbReference type="ARBA" id="ARBA00023125"/>
    </source>
</evidence>
<keyword evidence="2" id="KW-0233">DNA recombination</keyword>
<name>A0ABY8FC82_9GAMM</name>
<dbReference type="EMBL" id="CP035631">
    <property type="protein sequence ID" value="WFF40429.1"/>
    <property type="molecule type" value="Genomic_DNA"/>
</dbReference>
<keyword evidence="1" id="KW-0238">DNA-binding</keyword>
<evidence type="ECO:0000256" key="3">
    <source>
        <dbReference type="SAM" id="MobiDB-lite"/>
    </source>
</evidence>
<dbReference type="SUPFAM" id="SSF56349">
    <property type="entry name" value="DNA breaking-rejoining enzymes"/>
    <property type="match status" value="1"/>
</dbReference>
<dbReference type="Proteomes" id="UP001321526">
    <property type="component" value="Chromosome"/>
</dbReference>
<gene>
    <name evidence="4" type="ORF">EVC62_02330</name>
</gene>
<organism evidence="4 5">
    <name type="scientific">Salinicola endophyticus</name>
    <dbReference type="NCBI Taxonomy" id="1949083"/>
    <lineage>
        <taxon>Bacteria</taxon>
        <taxon>Pseudomonadati</taxon>
        <taxon>Pseudomonadota</taxon>
        <taxon>Gammaproteobacteria</taxon>
        <taxon>Oceanospirillales</taxon>
        <taxon>Halomonadaceae</taxon>
        <taxon>Salinicola</taxon>
    </lineage>
</organism>
<protein>
    <submittedName>
        <fullName evidence="4">Integrase</fullName>
    </submittedName>
</protein>
<dbReference type="InterPro" id="IPR011010">
    <property type="entry name" value="DNA_brk_join_enz"/>
</dbReference>
<dbReference type="Gene3D" id="1.10.443.10">
    <property type="entry name" value="Intergrase catalytic core"/>
    <property type="match status" value="1"/>
</dbReference>
<reference evidence="4 5" key="1">
    <citation type="submission" date="2019-01" db="EMBL/GenBank/DDBJ databases">
        <title>Genome sequence of Salinicola endophyticus REST5.</title>
        <authorList>
            <person name="Nascimento F.X."/>
        </authorList>
    </citation>
    <scope>NUCLEOTIDE SEQUENCE [LARGE SCALE GENOMIC DNA]</scope>
    <source>
        <strain evidence="4 5">REST5</strain>
    </source>
</reference>
<dbReference type="Gene3D" id="1.10.150.130">
    <property type="match status" value="1"/>
</dbReference>
<dbReference type="InterPro" id="IPR013762">
    <property type="entry name" value="Integrase-like_cat_sf"/>
</dbReference>
<feature type="compositionally biased region" description="Basic residues" evidence="3">
    <location>
        <begin position="1"/>
        <end position="13"/>
    </location>
</feature>